<dbReference type="EMBL" id="BPVZ01000049">
    <property type="protein sequence ID" value="GKV17922.1"/>
    <property type="molecule type" value="Genomic_DNA"/>
</dbReference>
<comment type="caution">
    <text evidence="1">The sequence shown here is derived from an EMBL/GenBank/DDBJ whole genome shotgun (WGS) entry which is preliminary data.</text>
</comment>
<accession>A0AAV5JW39</accession>
<dbReference type="AlphaFoldDB" id="A0AAV5JW39"/>
<organism evidence="1 2">
    <name type="scientific">Rubroshorea leprosula</name>
    <dbReference type="NCBI Taxonomy" id="152421"/>
    <lineage>
        <taxon>Eukaryota</taxon>
        <taxon>Viridiplantae</taxon>
        <taxon>Streptophyta</taxon>
        <taxon>Embryophyta</taxon>
        <taxon>Tracheophyta</taxon>
        <taxon>Spermatophyta</taxon>
        <taxon>Magnoliopsida</taxon>
        <taxon>eudicotyledons</taxon>
        <taxon>Gunneridae</taxon>
        <taxon>Pentapetalae</taxon>
        <taxon>rosids</taxon>
        <taxon>malvids</taxon>
        <taxon>Malvales</taxon>
        <taxon>Dipterocarpaceae</taxon>
        <taxon>Rubroshorea</taxon>
    </lineage>
</organism>
<evidence type="ECO:0000313" key="1">
    <source>
        <dbReference type="EMBL" id="GKV17922.1"/>
    </source>
</evidence>
<evidence type="ECO:0000313" key="2">
    <source>
        <dbReference type="Proteomes" id="UP001054252"/>
    </source>
</evidence>
<protein>
    <submittedName>
        <fullName evidence="1">Uncharacterized protein</fullName>
    </submittedName>
</protein>
<sequence length="98" mass="11105">MSITPALSSNVASVSPLIAPFTQRNSALLSSVSPQPPRNKNLTTLSEKELEEKKVKGLCFWCDEKFVPGHRYHQKKLFNIEVVSFEEEDVDTTERRVV</sequence>
<reference evidence="1 2" key="1">
    <citation type="journal article" date="2021" name="Commun. Biol.">
        <title>The genome of Shorea leprosula (Dipterocarpaceae) highlights the ecological relevance of drought in aseasonal tropical rainforests.</title>
        <authorList>
            <person name="Ng K.K.S."/>
            <person name="Kobayashi M.J."/>
            <person name="Fawcett J.A."/>
            <person name="Hatakeyama M."/>
            <person name="Paape T."/>
            <person name="Ng C.H."/>
            <person name="Ang C.C."/>
            <person name="Tnah L.H."/>
            <person name="Lee C.T."/>
            <person name="Nishiyama T."/>
            <person name="Sese J."/>
            <person name="O'Brien M.J."/>
            <person name="Copetti D."/>
            <person name="Mohd Noor M.I."/>
            <person name="Ong R.C."/>
            <person name="Putra M."/>
            <person name="Sireger I.Z."/>
            <person name="Indrioko S."/>
            <person name="Kosugi Y."/>
            <person name="Izuno A."/>
            <person name="Isagi Y."/>
            <person name="Lee S.L."/>
            <person name="Shimizu K.K."/>
        </authorList>
    </citation>
    <scope>NUCLEOTIDE SEQUENCE [LARGE SCALE GENOMIC DNA]</scope>
    <source>
        <strain evidence="1">214</strain>
    </source>
</reference>
<proteinExistence type="predicted"/>
<dbReference type="Proteomes" id="UP001054252">
    <property type="component" value="Unassembled WGS sequence"/>
</dbReference>
<keyword evidence="2" id="KW-1185">Reference proteome</keyword>
<gene>
    <name evidence="1" type="ORF">SLEP1_g28374</name>
</gene>
<name>A0AAV5JW39_9ROSI</name>